<dbReference type="InterPro" id="IPR012676">
    <property type="entry name" value="TGS-like"/>
</dbReference>
<dbReference type="InterPro" id="IPR027417">
    <property type="entry name" value="P-loop_NTPase"/>
</dbReference>
<gene>
    <name evidence="3" type="ORF">QPL79_07840</name>
</gene>
<dbReference type="PRINTS" id="PR00326">
    <property type="entry name" value="GTP1OBG"/>
</dbReference>
<dbReference type="Pfam" id="PF01926">
    <property type="entry name" value="MMR_HSR1"/>
    <property type="match status" value="1"/>
</dbReference>
<accession>A0ABD4ZAZ3</accession>
<keyword evidence="4" id="KW-1185">Reference proteome</keyword>
<reference evidence="3 4" key="1">
    <citation type="submission" date="2023-05" db="EMBL/GenBank/DDBJ databases">
        <title>A new hyperthermophilic archaea 'Ignisphaera cupida' sp. nov. and description of the family 'Ignisphaeraceae' fam. nov.</title>
        <authorList>
            <person name="Podosokorskaya O.A."/>
            <person name="Elcheninov A.G."/>
            <person name="Klukina A."/>
            <person name="Merkel A.Y."/>
        </authorList>
    </citation>
    <scope>NUCLEOTIDE SEQUENCE [LARGE SCALE GENOMIC DNA]</scope>
    <source>
        <strain evidence="3 4">4213-co</strain>
    </source>
</reference>
<dbReference type="PROSITE" id="PS51710">
    <property type="entry name" value="G_OBG"/>
    <property type="match status" value="1"/>
</dbReference>
<feature type="domain" description="OBG-type G" evidence="2">
    <location>
        <begin position="6"/>
        <end position="278"/>
    </location>
</feature>
<organism evidence="3 4">
    <name type="scientific">Ignisphaera cupida</name>
    <dbReference type="NCBI Taxonomy" id="3050454"/>
    <lineage>
        <taxon>Archaea</taxon>
        <taxon>Thermoproteota</taxon>
        <taxon>Thermoprotei</taxon>
        <taxon>Desulfurococcales</taxon>
        <taxon>Desulfurococcaceae</taxon>
        <taxon>Ignisphaera</taxon>
    </lineage>
</organism>
<dbReference type="InterPro" id="IPR004095">
    <property type="entry name" value="TGS"/>
</dbReference>
<sequence length="406" mass="45404">MPAPKIYVGLLGKTNVGKSTFFSAATLVPVKIENRPFVTLEPDEAIAYVRKTCVHKELGLPGCTPVSSLCINGERFIPIVLVDLPGLVKDAHKGRGLGNKFLDSIRQADALIHVIDVSGSTDEDGRPVKPGYRDPIEDVVEIENEYDEWMYGIISKDWPRFARGLDTMNQSQVIEALAQRLSGLSITKSHVAKALAITKLENSKPSSWREEELRLFIKTLREVSKPIVIAANKIDIPEAKDLFKKLVKRLPNRIIVPVTALGELMLRRFVEKGFVEYLPGDTEFRIKDRSVFTQQQLKGLELLKEIMKEFGGTGVQKALNSVVFNALNKIVVYPVEDENRYTDSKGNILPDAYLVTKGSRAIDLAYLVHTDLGKRFLYAINAKTKQRVGKEYELKDDDVIKIVAAV</sequence>
<dbReference type="GO" id="GO:0000166">
    <property type="term" value="F:nucleotide binding"/>
    <property type="evidence" value="ECO:0007669"/>
    <property type="project" value="UniProtKB-KW"/>
</dbReference>
<dbReference type="CDD" id="cd01899">
    <property type="entry name" value="Ygr210"/>
    <property type="match status" value="1"/>
</dbReference>
<comment type="caution">
    <text evidence="3">The sequence shown here is derived from an EMBL/GenBank/DDBJ whole genome shotgun (WGS) entry which is preliminary data.</text>
</comment>
<dbReference type="Proteomes" id="UP001529235">
    <property type="component" value="Unassembled WGS sequence"/>
</dbReference>
<dbReference type="InterPro" id="IPR006073">
    <property type="entry name" value="GTP-bd"/>
</dbReference>
<dbReference type="Gene3D" id="3.40.50.300">
    <property type="entry name" value="P-loop containing nucleotide triphosphate hydrolases"/>
    <property type="match status" value="1"/>
</dbReference>
<dbReference type="PANTHER" id="PTHR23305">
    <property type="entry name" value="OBG GTPASE FAMILY"/>
    <property type="match status" value="1"/>
</dbReference>
<evidence type="ECO:0000259" key="2">
    <source>
        <dbReference type="PROSITE" id="PS51710"/>
    </source>
</evidence>
<protein>
    <submittedName>
        <fullName evidence="3">Redox-regulated ATPase YchF</fullName>
    </submittedName>
</protein>
<dbReference type="Gene3D" id="3.10.20.30">
    <property type="match status" value="1"/>
</dbReference>
<dbReference type="CDD" id="cd01669">
    <property type="entry name" value="TGS_MJ1332_like"/>
    <property type="match status" value="1"/>
</dbReference>
<name>A0ABD4ZAZ3_9CREN</name>
<proteinExistence type="predicted"/>
<dbReference type="SUPFAM" id="SSF52540">
    <property type="entry name" value="P-loop containing nucleoside triphosphate hydrolases"/>
    <property type="match status" value="1"/>
</dbReference>
<dbReference type="Gene3D" id="1.10.8.470">
    <property type="match status" value="1"/>
</dbReference>
<evidence type="ECO:0000313" key="3">
    <source>
        <dbReference type="EMBL" id="MDK6029273.1"/>
    </source>
</evidence>
<dbReference type="PANTHER" id="PTHR23305:SF1">
    <property type="entry name" value="OBG-TYPE G DOMAIN-CONTAINING PROTEIN"/>
    <property type="match status" value="1"/>
</dbReference>
<dbReference type="SUPFAM" id="SSF81271">
    <property type="entry name" value="TGS-like"/>
    <property type="match status" value="1"/>
</dbReference>
<dbReference type="InterPro" id="IPR031167">
    <property type="entry name" value="G_OBG"/>
</dbReference>
<dbReference type="NCBIfam" id="NF007171">
    <property type="entry name" value="PRK09602.1"/>
    <property type="match status" value="1"/>
</dbReference>
<dbReference type="Pfam" id="PF08438">
    <property type="entry name" value="YGR210-like_G4"/>
    <property type="match status" value="1"/>
</dbReference>
<evidence type="ECO:0000256" key="1">
    <source>
        <dbReference type="ARBA" id="ARBA00022741"/>
    </source>
</evidence>
<dbReference type="Pfam" id="PF02824">
    <property type="entry name" value="TGS"/>
    <property type="match status" value="1"/>
</dbReference>
<dbReference type="InterPro" id="IPR013646">
    <property type="entry name" value="YGR210-like_G4"/>
</dbReference>
<dbReference type="RefSeq" id="WP_285274260.1">
    <property type="nucleotide sequence ID" value="NZ_JASNVW010000006.1"/>
</dbReference>
<dbReference type="AlphaFoldDB" id="A0ABD4ZAZ3"/>
<dbReference type="EMBL" id="JASNVW010000006">
    <property type="protein sequence ID" value="MDK6029273.1"/>
    <property type="molecule type" value="Genomic_DNA"/>
</dbReference>
<evidence type="ECO:0000313" key="4">
    <source>
        <dbReference type="Proteomes" id="UP001529235"/>
    </source>
</evidence>
<keyword evidence="1" id="KW-0547">Nucleotide-binding</keyword>
<dbReference type="InterPro" id="IPR012675">
    <property type="entry name" value="Beta-grasp_dom_sf"/>
</dbReference>